<sequence length="269" mass="27713">MLSIHILLSLFAAITGLVHSVPHCPGGQFAPTTVILHHTLTITEHIPSSLTSSASSPKKHGLNTSFTPIAYPAALSPTSSMLHHNPTTNPKPSTYTVTVYPTTMIVASSPKLGCSDNTECAVTPGLNNGDGDINGSDNEDGDNAVDSSGNENGSQNQNGDNTADGNSFSNSDCEPGSGYTSYGPTDLGSIPNNSQYRGGQRNGSYTPTNGSYLTLTPMKLCCNSKGQADSLAITLLADSLGLDLSNKTGIIGIGCTAIGEGSIHGIAEW</sequence>
<feature type="compositionally biased region" description="Polar residues" evidence="1">
    <location>
        <begin position="190"/>
        <end position="205"/>
    </location>
</feature>
<evidence type="ECO:0000313" key="4">
    <source>
        <dbReference type="Proteomes" id="UP001050691"/>
    </source>
</evidence>
<gene>
    <name evidence="3" type="ORF">Clacol_009861</name>
</gene>
<evidence type="ECO:0000256" key="1">
    <source>
        <dbReference type="SAM" id="MobiDB-lite"/>
    </source>
</evidence>
<dbReference type="EMBL" id="BPWL01000011">
    <property type="protein sequence ID" value="GJJ15583.1"/>
    <property type="molecule type" value="Genomic_DNA"/>
</dbReference>
<keyword evidence="2" id="KW-0732">Signal</keyword>
<dbReference type="Proteomes" id="UP001050691">
    <property type="component" value="Unassembled WGS sequence"/>
</dbReference>
<feature type="compositionally biased region" description="Low complexity" evidence="1">
    <location>
        <begin position="125"/>
        <end position="136"/>
    </location>
</feature>
<proteinExistence type="predicted"/>
<comment type="caution">
    <text evidence="3">The sequence shown here is derived from an EMBL/GenBank/DDBJ whole genome shotgun (WGS) entry which is preliminary data.</text>
</comment>
<protein>
    <submittedName>
        <fullName evidence="3">Uncharacterized protein</fullName>
    </submittedName>
</protein>
<organism evidence="3 4">
    <name type="scientific">Clathrus columnatus</name>
    <dbReference type="NCBI Taxonomy" id="1419009"/>
    <lineage>
        <taxon>Eukaryota</taxon>
        <taxon>Fungi</taxon>
        <taxon>Dikarya</taxon>
        <taxon>Basidiomycota</taxon>
        <taxon>Agaricomycotina</taxon>
        <taxon>Agaricomycetes</taxon>
        <taxon>Phallomycetidae</taxon>
        <taxon>Phallales</taxon>
        <taxon>Clathraceae</taxon>
        <taxon>Clathrus</taxon>
    </lineage>
</organism>
<name>A0AAV5ASE2_9AGAM</name>
<dbReference type="AlphaFoldDB" id="A0AAV5ASE2"/>
<feature type="chain" id="PRO_5043977580" evidence="2">
    <location>
        <begin position="21"/>
        <end position="269"/>
    </location>
</feature>
<feature type="compositionally biased region" description="Polar residues" evidence="1">
    <location>
        <begin position="163"/>
        <end position="183"/>
    </location>
</feature>
<evidence type="ECO:0000313" key="3">
    <source>
        <dbReference type="EMBL" id="GJJ15583.1"/>
    </source>
</evidence>
<reference evidence="3" key="1">
    <citation type="submission" date="2021-10" db="EMBL/GenBank/DDBJ databases">
        <title>De novo Genome Assembly of Clathrus columnatus (Basidiomycota, Fungi) Using Illumina and Nanopore Sequence Data.</title>
        <authorList>
            <person name="Ogiso-Tanaka E."/>
            <person name="Itagaki H."/>
            <person name="Hosoya T."/>
            <person name="Hosaka K."/>
        </authorList>
    </citation>
    <scope>NUCLEOTIDE SEQUENCE</scope>
    <source>
        <strain evidence="3">MO-923</strain>
    </source>
</reference>
<dbReference type="CDD" id="cd23507">
    <property type="entry name" value="hydrophobin_I"/>
    <property type="match status" value="1"/>
</dbReference>
<feature type="compositionally biased region" description="Low complexity" evidence="1">
    <location>
        <begin position="146"/>
        <end position="161"/>
    </location>
</feature>
<accession>A0AAV5ASE2</accession>
<evidence type="ECO:0000256" key="2">
    <source>
        <dbReference type="SAM" id="SignalP"/>
    </source>
</evidence>
<feature type="signal peptide" evidence="2">
    <location>
        <begin position="1"/>
        <end position="20"/>
    </location>
</feature>
<feature type="region of interest" description="Disordered" evidence="1">
    <location>
        <begin position="125"/>
        <end position="205"/>
    </location>
</feature>
<keyword evidence="4" id="KW-1185">Reference proteome</keyword>